<feature type="transmembrane region" description="Helical" evidence="1">
    <location>
        <begin position="34"/>
        <end position="49"/>
    </location>
</feature>
<gene>
    <name evidence="2" type="ORF">SAMN04489806_3081</name>
</gene>
<keyword evidence="1" id="KW-1133">Transmembrane helix</keyword>
<feature type="transmembrane region" description="Helical" evidence="1">
    <location>
        <begin position="171"/>
        <end position="193"/>
    </location>
</feature>
<evidence type="ECO:0000313" key="3">
    <source>
        <dbReference type="Proteomes" id="UP000199183"/>
    </source>
</evidence>
<evidence type="ECO:0000313" key="2">
    <source>
        <dbReference type="EMBL" id="SEC50545.1"/>
    </source>
</evidence>
<keyword evidence="1" id="KW-0472">Membrane</keyword>
<evidence type="ECO:0000256" key="1">
    <source>
        <dbReference type="SAM" id="Phobius"/>
    </source>
</evidence>
<sequence length="206" mass="21801">MSPTTPIASRDLPWLTALVLVGVFQIIRGTWDDVLIFAIALACALWQAVHRDPPDRRISGVPPLNGLVTAAIVVGVLLVLLPRHSIAAGVVIVIIGAAGLTVALLGGWPAEPTSSTLASREPRPALRTAMVAWGCIVLVAGLWEATAYLTWKWGLLADGVMPSISDVVDPLLDTVVGKIVFVGVWITTGVAVLRRGPRSSRVRQEG</sequence>
<organism evidence="2 3">
    <name type="scientific">Paramicrobacterium humi</name>
    <dbReference type="NCBI Taxonomy" id="640635"/>
    <lineage>
        <taxon>Bacteria</taxon>
        <taxon>Bacillati</taxon>
        <taxon>Actinomycetota</taxon>
        <taxon>Actinomycetes</taxon>
        <taxon>Micrococcales</taxon>
        <taxon>Microbacteriaceae</taxon>
        <taxon>Paramicrobacterium</taxon>
    </lineage>
</organism>
<dbReference type="OrthoDB" id="5113462at2"/>
<dbReference type="RefSeq" id="WP_091187468.1">
    <property type="nucleotide sequence ID" value="NZ_FNRY01000002.1"/>
</dbReference>
<dbReference type="STRING" id="640635.SAMN04489806_3081"/>
<feature type="transmembrane region" description="Helical" evidence="1">
    <location>
        <begin position="61"/>
        <end position="80"/>
    </location>
</feature>
<feature type="transmembrane region" description="Helical" evidence="1">
    <location>
        <begin position="86"/>
        <end position="108"/>
    </location>
</feature>
<dbReference type="EMBL" id="FNRY01000002">
    <property type="protein sequence ID" value="SEC50545.1"/>
    <property type="molecule type" value="Genomic_DNA"/>
</dbReference>
<accession>A0A1H4T244</accession>
<dbReference type="AlphaFoldDB" id="A0A1H4T244"/>
<keyword evidence="3" id="KW-1185">Reference proteome</keyword>
<dbReference type="Proteomes" id="UP000199183">
    <property type="component" value="Unassembled WGS sequence"/>
</dbReference>
<keyword evidence="1" id="KW-0812">Transmembrane</keyword>
<proteinExistence type="predicted"/>
<reference evidence="2 3" key="1">
    <citation type="submission" date="2016-10" db="EMBL/GenBank/DDBJ databases">
        <authorList>
            <person name="de Groot N.N."/>
        </authorList>
    </citation>
    <scope>NUCLEOTIDE SEQUENCE [LARGE SCALE GENOMIC DNA]</scope>
    <source>
        <strain evidence="2 3">DSM 21799</strain>
    </source>
</reference>
<name>A0A1H4T244_9MICO</name>
<feature type="transmembrane region" description="Helical" evidence="1">
    <location>
        <begin position="129"/>
        <end position="151"/>
    </location>
</feature>
<protein>
    <submittedName>
        <fullName evidence="2">Uncharacterized protein</fullName>
    </submittedName>
</protein>